<evidence type="ECO:0000256" key="1">
    <source>
        <dbReference type="SAM" id="SignalP"/>
    </source>
</evidence>
<dbReference type="PANTHER" id="PTHR43649:SF17">
    <property type="entry name" value="ABC TRANSPORTER SOLUTE BINDING PROTEIN-SUGAR TRANSPORT"/>
    <property type="match status" value="1"/>
</dbReference>
<dbReference type="Proteomes" id="UP000710815">
    <property type="component" value="Unassembled WGS sequence"/>
</dbReference>
<dbReference type="PANTHER" id="PTHR43649">
    <property type="entry name" value="ARABINOSE-BINDING PROTEIN-RELATED"/>
    <property type="match status" value="1"/>
</dbReference>
<gene>
    <name evidence="2" type="ORF">JS533_012405</name>
</gene>
<name>A0ABS9VYP5_9BIFI</name>
<dbReference type="InterPro" id="IPR050490">
    <property type="entry name" value="Bact_solute-bd_prot1"/>
</dbReference>
<evidence type="ECO:0000313" key="2">
    <source>
        <dbReference type="EMBL" id="MCH9277056.1"/>
    </source>
</evidence>
<dbReference type="EMBL" id="JAFEJT020000077">
    <property type="protein sequence ID" value="MCH9277056.1"/>
    <property type="molecule type" value="Genomic_DNA"/>
</dbReference>
<dbReference type="PROSITE" id="PS51257">
    <property type="entry name" value="PROKAR_LIPOPROTEIN"/>
    <property type="match status" value="1"/>
</dbReference>
<reference evidence="2 3" key="1">
    <citation type="journal article" date="2021" name="Environ. Microbiol.">
        <title>Genetic insights into the dark matter of the mammalian gut microbiota through targeted genome reconstruction.</title>
        <authorList>
            <person name="Lugli G.A."/>
            <person name="Alessandri G."/>
            <person name="Milani C."/>
            <person name="Viappiani A."/>
            <person name="Fontana F."/>
            <person name="Tarracchini C."/>
            <person name="Mancabelli L."/>
            <person name="Argentini C."/>
            <person name="Ruiz L."/>
            <person name="Margolles A."/>
            <person name="van Sinderen D."/>
            <person name="Turroni F."/>
            <person name="Ventura M."/>
        </authorList>
    </citation>
    <scope>NUCLEOTIDE SEQUENCE [LARGE SCALE GENOMIC DNA]</scope>
    <source>
        <strain evidence="2 3">MA1</strain>
    </source>
</reference>
<accession>A0ABS9VYP5</accession>
<reference evidence="2 3" key="2">
    <citation type="journal article" date="2021" name="Syst. Appl. Microbiol.">
        <title>Phylogenetic classification of ten novel species belonging to the genus Bifidobacterium comprising B. phasiani sp. nov., B. pongonis sp. nov., B. saguinibicoloris sp. nov., B. colobi sp. nov., B. simiiventris sp. nov., B. santillanense sp. nov., B. miconis sp. nov., B. amazonense sp. nov., B. pluvialisilvae sp. nov., and B. miconisargentati sp. nov.</title>
        <authorList>
            <person name="Lugli G.A."/>
            <person name="Calvete-Torre I."/>
            <person name="Alessandri G."/>
            <person name="Milani C."/>
            <person name="Turroni F."/>
            <person name="Laiolo P."/>
            <person name="Ossiprandi M.C."/>
            <person name="Margolles A."/>
            <person name="Ruiz L."/>
            <person name="Ventura M."/>
        </authorList>
    </citation>
    <scope>NUCLEOTIDE SEQUENCE [LARGE SCALE GENOMIC DNA]</scope>
    <source>
        <strain evidence="2 3">MA1</strain>
    </source>
</reference>
<dbReference type="RefSeq" id="WP_241515016.1">
    <property type="nucleotide sequence ID" value="NZ_JAFEJT020000077.1"/>
</dbReference>
<feature type="chain" id="PRO_5045605616" evidence="1">
    <location>
        <begin position="27"/>
        <end position="540"/>
    </location>
</feature>
<dbReference type="Gene3D" id="3.40.190.10">
    <property type="entry name" value="Periplasmic binding protein-like II"/>
    <property type="match status" value="2"/>
</dbReference>
<protein>
    <submittedName>
        <fullName evidence="2">Extracellular solute-binding protein</fullName>
    </submittedName>
</protein>
<keyword evidence="1" id="KW-0732">Signal</keyword>
<proteinExistence type="predicted"/>
<organism evidence="2 3">
    <name type="scientific">Bifidobacterium amazonense</name>
    <dbReference type="NCBI Taxonomy" id="2809027"/>
    <lineage>
        <taxon>Bacteria</taxon>
        <taxon>Bacillati</taxon>
        <taxon>Actinomycetota</taxon>
        <taxon>Actinomycetes</taxon>
        <taxon>Bifidobacteriales</taxon>
        <taxon>Bifidobacteriaceae</taxon>
        <taxon>Bifidobacterium</taxon>
    </lineage>
</organism>
<evidence type="ECO:0000313" key="3">
    <source>
        <dbReference type="Proteomes" id="UP000710815"/>
    </source>
</evidence>
<keyword evidence="3" id="KW-1185">Reference proteome</keyword>
<dbReference type="SUPFAM" id="SSF53850">
    <property type="entry name" value="Periplasmic binding protein-like II"/>
    <property type="match status" value="1"/>
</dbReference>
<feature type="signal peptide" evidence="1">
    <location>
        <begin position="1"/>
        <end position="26"/>
    </location>
</feature>
<comment type="caution">
    <text evidence="2">The sequence shown here is derived from an EMBL/GenBank/DDBJ whole genome shotgun (WGS) entry which is preliminary data.</text>
</comment>
<sequence length="540" mass="58913">MDKGVSKVITGVAAVGAASMLLTALAACGQGTATNKTTADGKPIVTILVVQNTNQIPIKDMTWAKDLEKESGAKIEWKTVLDTAWGQQKNASLAANDIADLNIRAYNPNDAAQNSAAFEDLNQDMDKLPNVAEFFKEQPVAKKFVEVDGKLYTLPSSRGKGFSASGQHMMINKQWLDKLGLDVPTTWDELTKVLEAFKTQDPNGNGKADEIPMNLSALPTDTLAGWYSPFLFLNSTGIVTQYNGGPTQQGFYVKDGKVGNVMQTEQFREVLDYLAMFTKEGLVPKDWVTSDKYDARNQVGGDTAQVGAVFNWDTTAFGDAGSALEQQYISIPVPSAPGVSADETVWDASGIAGANEFEDYHMAMSSNAANKDAALKIINLLYSEKYSLQQMYGSITDGFLKKTGDHSYEVTEKAVEANNAQKNEALNDRLAGWISDKVTVVGDRNADSVSSVDEAYKQQYENIGGEKNYFPIYVRLSADDQTTVANNNTALFTTVMPLIAKMAQTGTTDDSWNNLQSQLETLNLQQNIDIWQKAYDKAVK</sequence>